<protein>
    <submittedName>
        <fullName evidence="2">Uncharacterized protein</fullName>
    </submittedName>
</protein>
<keyword evidence="3" id="KW-1185">Reference proteome</keyword>
<evidence type="ECO:0000313" key="3">
    <source>
        <dbReference type="Proteomes" id="UP000803844"/>
    </source>
</evidence>
<dbReference type="RefSeq" id="XP_040770918.1">
    <property type="nucleotide sequence ID" value="XM_040915104.1"/>
</dbReference>
<comment type="caution">
    <text evidence="2">The sequence shown here is derived from an EMBL/GenBank/DDBJ whole genome shotgun (WGS) entry which is preliminary data.</text>
</comment>
<evidence type="ECO:0000256" key="1">
    <source>
        <dbReference type="SAM" id="MobiDB-lite"/>
    </source>
</evidence>
<reference evidence="2" key="1">
    <citation type="journal article" date="2020" name="Phytopathology">
        <title>Genome sequence of the chestnut blight fungus Cryphonectria parasitica EP155: A fundamental resource for an archetypical invasive plant pathogen.</title>
        <authorList>
            <person name="Crouch J.A."/>
            <person name="Dawe A."/>
            <person name="Aerts A."/>
            <person name="Barry K."/>
            <person name="Churchill A.C.L."/>
            <person name="Grimwood J."/>
            <person name="Hillman B."/>
            <person name="Milgroom M.G."/>
            <person name="Pangilinan J."/>
            <person name="Smith M."/>
            <person name="Salamov A."/>
            <person name="Schmutz J."/>
            <person name="Yadav J."/>
            <person name="Grigoriev I.V."/>
            <person name="Nuss D."/>
        </authorList>
    </citation>
    <scope>NUCLEOTIDE SEQUENCE</scope>
    <source>
        <strain evidence="2">EP155</strain>
    </source>
</reference>
<dbReference type="Proteomes" id="UP000803844">
    <property type="component" value="Unassembled WGS sequence"/>
</dbReference>
<dbReference type="AlphaFoldDB" id="A0A9P4XPT8"/>
<gene>
    <name evidence="2" type="ORF">M406DRAFT_104550</name>
</gene>
<dbReference type="EMBL" id="MU032354">
    <property type="protein sequence ID" value="KAF3759939.1"/>
    <property type="molecule type" value="Genomic_DNA"/>
</dbReference>
<sequence length="134" mass="15210">MVDKRYVRAHRRWLSARTKPSSPPPPPTFLPINDYIWIDHPVTEVCSLTTREHDSHRGGPRVRSRDHLQKDWISGALSMQALQVDSTQPNQSSPPNPPANKPRQGREKSLFATQAPPSVYPSIPPPSIERAWSY</sequence>
<feature type="compositionally biased region" description="Pro residues" evidence="1">
    <location>
        <begin position="118"/>
        <end position="127"/>
    </location>
</feature>
<dbReference type="GeneID" id="63832233"/>
<feature type="region of interest" description="Disordered" evidence="1">
    <location>
        <begin position="83"/>
        <end position="134"/>
    </location>
</feature>
<evidence type="ECO:0000313" key="2">
    <source>
        <dbReference type="EMBL" id="KAF3759939.1"/>
    </source>
</evidence>
<accession>A0A9P4XPT8</accession>
<name>A0A9P4XPT8_CRYP1</name>
<proteinExistence type="predicted"/>
<organism evidence="2 3">
    <name type="scientific">Cryphonectria parasitica (strain ATCC 38755 / EP155)</name>
    <dbReference type="NCBI Taxonomy" id="660469"/>
    <lineage>
        <taxon>Eukaryota</taxon>
        <taxon>Fungi</taxon>
        <taxon>Dikarya</taxon>
        <taxon>Ascomycota</taxon>
        <taxon>Pezizomycotina</taxon>
        <taxon>Sordariomycetes</taxon>
        <taxon>Sordariomycetidae</taxon>
        <taxon>Diaporthales</taxon>
        <taxon>Cryphonectriaceae</taxon>
        <taxon>Cryphonectria-Endothia species complex</taxon>
        <taxon>Cryphonectria</taxon>
    </lineage>
</organism>